<dbReference type="RefSeq" id="WP_213528782.1">
    <property type="nucleotide sequence ID" value="NZ_BOVJ01000068.1"/>
</dbReference>
<dbReference type="Gene3D" id="1.10.10.60">
    <property type="entry name" value="Homeodomain-like"/>
    <property type="match status" value="1"/>
</dbReference>
<dbReference type="Pfam" id="PF13022">
    <property type="entry name" value="HTH_Tnp_1_2"/>
    <property type="match status" value="1"/>
</dbReference>
<gene>
    <name evidence="2" type="ORF">PACILC2_22680</name>
</gene>
<keyword evidence="3" id="KW-1185">Reference proteome</keyword>
<proteinExistence type="predicted"/>
<dbReference type="EMBL" id="BOVJ01000068">
    <property type="protein sequence ID" value="GIQ63700.1"/>
    <property type="molecule type" value="Genomic_DNA"/>
</dbReference>
<evidence type="ECO:0000259" key="1">
    <source>
        <dbReference type="Pfam" id="PF13022"/>
    </source>
</evidence>
<protein>
    <recommendedName>
        <fullName evidence="1">Homeodomain phBC6A51-type domain-containing protein</fullName>
    </recommendedName>
</protein>
<organism evidence="2 3">
    <name type="scientific">Paenibacillus cisolokensis</name>
    <dbReference type="NCBI Taxonomy" id="1658519"/>
    <lineage>
        <taxon>Bacteria</taxon>
        <taxon>Bacillati</taxon>
        <taxon>Bacillota</taxon>
        <taxon>Bacilli</taxon>
        <taxon>Bacillales</taxon>
        <taxon>Paenibacillaceae</taxon>
        <taxon>Paenibacillus</taxon>
    </lineage>
</organism>
<dbReference type="Proteomes" id="UP000680304">
    <property type="component" value="Unassembled WGS sequence"/>
</dbReference>
<accession>A0ABQ4N692</accession>
<name>A0ABQ4N692_9BACL</name>
<dbReference type="InterPro" id="IPR024978">
    <property type="entry name" value="Homeodomain_phBC6A51-type"/>
</dbReference>
<feature type="domain" description="Homeodomain phBC6A51-type" evidence="1">
    <location>
        <begin position="10"/>
        <end position="132"/>
    </location>
</feature>
<evidence type="ECO:0000313" key="3">
    <source>
        <dbReference type="Proteomes" id="UP000680304"/>
    </source>
</evidence>
<sequence length="146" mass="16471">MTPKQRAKLEAQLDGRQRLAAMLVVEREFAPESERKSYEQIAEEVGVSARSLWEWRHRNRAFIDYVNAMSADILASSRPKVYRQLLKLIDGAQPSVKAIDLYFKHEGLITTKTEIDVNNGNAGPKSNDELAAEIEELDELLADGDV</sequence>
<reference evidence="2 3" key="1">
    <citation type="submission" date="2021-04" db="EMBL/GenBank/DDBJ databases">
        <title>Draft genome sequence of Paenibacillus cisolokensis, LC2-13A.</title>
        <authorList>
            <person name="Uke A."/>
            <person name="Chhe C."/>
            <person name="Baramee S."/>
            <person name="Kosugi A."/>
        </authorList>
    </citation>
    <scope>NUCLEOTIDE SEQUENCE [LARGE SCALE GENOMIC DNA]</scope>
    <source>
        <strain evidence="2 3">LC2-13A</strain>
    </source>
</reference>
<evidence type="ECO:0000313" key="2">
    <source>
        <dbReference type="EMBL" id="GIQ63700.1"/>
    </source>
</evidence>
<comment type="caution">
    <text evidence="2">The sequence shown here is derived from an EMBL/GenBank/DDBJ whole genome shotgun (WGS) entry which is preliminary data.</text>
</comment>
<dbReference type="SUPFAM" id="SSF46689">
    <property type="entry name" value="Homeodomain-like"/>
    <property type="match status" value="1"/>
</dbReference>
<dbReference type="InterPro" id="IPR009057">
    <property type="entry name" value="Homeodomain-like_sf"/>
</dbReference>